<dbReference type="SUPFAM" id="SSF56487">
    <property type="entry name" value="SRCR-like"/>
    <property type="match status" value="1"/>
</dbReference>
<feature type="disulfide bond" evidence="9">
    <location>
        <begin position="115"/>
        <end position="125"/>
    </location>
</feature>
<evidence type="ECO:0000256" key="8">
    <source>
        <dbReference type="ARBA" id="ARBA00023180"/>
    </source>
</evidence>
<feature type="domain" description="SRCR" evidence="10">
    <location>
        <begin position="1"/>
        <end position="38"/>
    </location>
</feature>
<evidence type="ECO:0000256" key="4">
    <source>
        <dbReference type="ARBA" id="ARBA00022737"/>
    </source>
</evidence>
<keyword evidence="4" id="KW-0677">Repeat</keyword>
<accession>A0AAN0JQI2</accession>
<organism evidence="11 12">
    <name type="scientific">Amphimedon queenslandica</name>
    <name type="common">Sponge</name>
    <dbReference type="NCBI Taxonomy" id="400682"/>
    <lineage>
        <taxon>Eukaryota</taxon>
        <taxon>Metazoa</taxon>
        <taxon>Porifera</taxon>
        <taxon>Demospongiae</taxon>
        <taxon>Heteroscleromorpha</taxon>
        <taxon>Haplosclerida</taxon>
        <taxon>Niphatidae</taxon>
        <taxon>Amphimedon</taxon>
    </lineage>
</organism>
<proteinExistence type="predicted"/>
<dbReference type="GO" id="GO:0016020">
    <property type="term" value="C:membrane"/>
    <property type="evidence" value="ECO:0007669"/>
    <property type="project" value="UniProtKB-SubCell"/>
</dbReference>
<dbReference type="Pfam" id="PF00530">
    <property type="entry name" value="SRCR"/>
    <property type="match status" value="1"/>
</dbReference>
<evidence type="ECO:0000256" key="9">
    <source>
        <dbReference type="PROSITE-ProRule" id="PRU00196"/>
    </source>
</evidence>
<keyword evidence="5" id="KW-1133">Transmembrane helix</keyword>
<evidence type="ECO:0000313" key="12">
    <source>
        <dbReference type="Proteomes" id="UP000007879"/>
    </source>
</evidence>
<dbReference type="FunFam" id="3.10.250.10:FF:000016">
    <property type="entry name" value="Scavenger receptor cysteine-rich protein type 12"/>
    <property type="match status" value="1"/>
</dbReference>
<keyword evidence="12" id="KW-1185">Reference proteome</keyword>
<dbReference type="InterPro" id="IPR036772">
    <property type="entry name" value="SRCR-like_dom_sf"/>
</dbReference>
<keyword evidence="8" id="KW-0325">Glycoprotein</keyword>
<evidence type="ECO:0000256" key="6">
    <source>
        <dbReference type="ARBA" id="ARBA00023136"/>
    </source>
</evidence>
<reference evidence="11" key="2">
    <citation type="submission" date="2024-06" db="UniProtKB">
        <authorList>
            <consortium name="EnsemblMetazoa"/>
        </authorList>
    </citation>
    <scope>IDENTIFICATION</scope>
</reference>
<evidence type="ECO:0000256" key="3">
    <source>
        <dbReference type="ARBA" id="ARBA00022729"/>
    </source>
</evidence>
<dbReference type="Gene3D" id="3.10.250.10">
    <property type="entry name" value="SRCR-like domain"/>
    <property type="match status" value="1"/>
</dbReference>
<dbReference type="RefSeq" id="XP_019859086.1">
    <property type="nucleotide sequence ID" value="XM_020003527.1"/>
</dbReference>
<reference evidence="12" key="1">
    <citation type="journal article" date="2010" name="Nature">
        <title>The Amphimedon queenslandica genome and the evolution of animal complexity.</title>
        <authorList>
            <person name="Srivastava M."/>
            <person name="Simakov O."/>
            <person name="Chapman J."/>
            <person name="Fahey B."/>
            <person name="Gauthier M.E."/>
            <person name="Mitros T."/>
            <person name="Richards G.S."/>
            <person name="Conaco C."/>
            <person name="Dacre M."/>
            <person name="Hellsten U."/>
            <person name="Larroux C."/>
            <person name="Putnam N.H."/>
            <person name="Stanke M."/>
            <person name="Adamska M."/>
            <person name="Darling A."/>
            <person name="Degnan S.M."/>
            <person name="Oakley T.H."/>
            <person name="Plachetzki D.C."/>
            <person name="Zhai Y."/>
            <person name="Adamski M."/>
            <person name="Calcino A."/>
            <person name="Cummins S.F."/>
            <person name="Goodstein D.M."/>
            <person name="Harris C."/>
            <person name="Jackson D.J."/>
            <person name="Leys S.P."/>
            <person name="Shu S."/>
            <person name="Woodcroft B.J."/>
            <person name="Vervoort M."/>
            <person name="Kosik K.S."/>
            <person name="Manning G."/>
            <person name="Degnan B.M."/>
            <person name="Rokhsar D.S."/>
        </authorList>
    </citation>
    <scope>NUCLEOTIDE SEQUENCE [LARGE SCALE GENOMIC DNA]</scope>
</reference>
<dbReference type="KEGG" id="aqu:105314713"/>
<keyword evidence="3" id="KW-0732">Signal</keyword>
<evidence type="ECO:0000256" key="1">
    <source>
        <dbReference type="ARBA" id="ARBA00004167"/>
    </source>
</evidence>
<dbReference type="AlphaFoldDB" id="A0AAN0JQI2"/>
<dbReference type="GeneID" id="105314713"/>
<dbReference type="PROSITE" id="PS50287">
    <property type="entry name" value="SRCR_2"/>
    <property type="match status" value="2"/>
</dbReference>
<feature type="domain" description="SRCR" evidence="10">
    <location>
        <begin position="46"/>
        <end position="134"/>
    </location>
</feature>
<keyword evidence="6" id="KW-0472">Membrane</keyword>
<feature type="disulfide bond" evidence="9">
    <location>
        <begin position="6"/>
        <end position="16"/>
    </location>
</feature>
<evidence type="ECO:0000313" key="11">
    <source>
        <dbReference type="EnsemblMetazoa" id="XP_019859086.1"/>
    </source>
</evidence>
<comment type="caution">
    <text evidence="9">Lacks conserved residue(s) required for the propagation of feature annotation.</text>
</comment>
<keyword evidence="2" id="KW-0812">Transmembrane</keyword>
<dbReference type="Proteomes" id="UP000007879">
    <property type="component" value="Unassembled WGS sequence"/>
</dbReference>
<comment type="subcellular location">
    <subcellularLocation>
        <location evidence="1">Membrane</location>
        <topology evidence="1">Single-pass membrane protein</topology>
    </subcellularLocation>
</comment>
<dbReference type="SMART" id="SM00202">
    <property type="entry name" value="SR"/>
    <property type="match status" value="1"/>
</dbReference>
<dbReference type="EnsemblMetazoa" id="XM_020003527.1">
    <property type="protein sequence ID" value="XP_019859086.1"/>
    <property type="gene ID" value="LOC105314713"/>
</dbReference>
<evidence type="ECO:0000256" key="5">
    <source>
        <dbReference type="ARBA" id="ARBA00022989"/>
    </source>
</evidence>
<protein>
    <recommendedName>
        <fullName evidence="10">SRCR domain-containing protein</fullName>
    </recommendedName>
</protein>
<evidence type="ECO:0000256" key="7">
    <source>
        <dbReference type="ARBA" id="ARBA00023157"/>
    </source>
</evidence>
<dbReference type="PANTHER" id="PTHR19331">
    <property type="entry name" value="SCAVENGER RECEPTOR DOMAIN-CONTAINING"/>
    <property type="match status" value="1"/>
</dbReference>
<name>A0AAN0JQI2_AMPQE</name>
<dbReference type="PRINTS" id="PR00258">
    <property type="entry name" value="SPERACTRCPTR"/>
</dbReference>
<keyword evidence="7 9" id="KW-1015">Disulfide bond</keyword>
<dbReference type="InterPro" id="IPR001190">
    <property type="entry name" value="SRCR"/>
</dbReference>
<sequence>MSSVYCSNSAASLLDCSYNSLSAITSCGDLNRAGVICLDACDDGNLRLSGSSAEYAGRVEICIESYWTSLCDQNWDLKDAQVACRELGYSPYGAMPTYGCYTEGQLSFGITSINCTGSENALLNCSHSNPVYIV</sequence>
<evidence type="ECO:0000259" key="10">
    <source>
        <dbReference type="PROSITE" id="PS50287"/>
    </source>
</evidence>
<evidence type="ECO:0000256" key="2">
    <source>
        <dbReference type="ARBA" id="ARBA00022692"/>
    </source>
</evidence>